<proteinExistence type="predicted"/>
<organism evidence="2 3">
    <name type="scientific">Conidiobolus coronatus (strain ATCC 28846 / CBS 209.66 / NRRL 28638)</name>
    <name type="common">Delacroixia coronata</name>
    <dbReference type="NCBI Taxonomy" id="796925"/>
    <lineage>
        <taxon>Eukaryota</taxon>
        <taxon>Fungi</taxon>
        <taxon>Fungi incertae sedis</taxon>
        <taxon>Zoopagomycota</taxon>
        <taxon>Entomophthoromycotina</taxon>
        <taxon>Entomophthoromycetes</taxon>
        <taxon>Entomophthorales</taxon>
        <taxon>Ancylistaceae</taxon>
        <taxon>Conidiobolus</taxon>
    </lineage>
</organism>
<evidence type="ECO:0000313" key="3">
    <source>
        <dbReference type="Proteomes" id="UP000070444"/>
    </source>
</evidence>
<keyword evidence="3" id="KW-1185">Reference proteome</keyword>
<name>A0A137P4U3_CONC2</name>
<feature type="non-terminal residue" evidence="2">
    <location>
        <position position="404"/>
    </location>
</feature>
<dbReference type="SUPFAM" id="SSF52047">
    <property type="entry name" value="RNI-like"/>
    <property type="match status" value="1"/>
</dbReference>
<reference evidence="2 3" key="1">
    <citation type="journal article" date="2015" name="Genome Biol. Evol.">
        <title>Phylogenomic analyses indicate that early fungi evolved digesting cell walls of algal ancestors of land plants.</title>
        <authorList>
            <person name="Chang Y."/>
            <person name="Wang S."/>
            <person name="Sekimoto S."/>
            <person name="Aerts A.L."/>
            <person name="Choi C."/>
            <person name="Clum A."/>
            <person name="LaButti K.M."/>
            <person name="Lindquist E.A."/>
            <person name="Yee Ngan C."/>
            <person name="Ohm R.A."/>
            <person name="Salamov A.A."/>
            <person name="Grigoriev I.V."/>
            <person name="Spatafora J.W."/>
            <person name="Berbee M.L."/>
        </authorList>
    </citation>
    <scope>NUCLEOTIDE SEQUENCE [LARGE SCALE GENOMIC DNA]</scope>
    <source>
        <strain evidence="2 3">NRRL 28638</strain>
    </source>
</reference>
<protein>
    <recommendedName>
        <fullName evidence="1">F-box domain-containing protein</fullName>
    </recommendedName>
</protein>
<dbReference type="Gene3D" id="1.20.1280.50">
    <property type="match status" value="1"/>
</dbReference>
<dbReference type="Gene3D" id="3.80.10.10">
    <property type="entry name" value="Ribonuclease Inhibitor"/>
    <property type="match status" value="1"/>
</dbReference>
<dbReference type="Pfam" id="PF12937">
    <property type="entry name" value="F-box-like"/>
    <property type="match status" value="1"/>
</dbReference>
<dbReference type="InterPro" id="IPR001810">
    <property type="entry name" value="F-box_dom"/>
</dbReference>
<dbReference type="OrthoDB" id="1517790at2759"/>
<dbReference type="Proteomes" id="UP000070444">
    <property type="component" value="Unassembled WGS sequence"/>
</dbReference>
<dbReference type="AlphaFoldDB" id="A0A137P4U3"/>
<dbReference type="InterPro" id="IPR032675">
    <property type="entry name" value="LRR_dom_sf"/>
</dbReference>
<gene>
    <name evidence="2" type="ORF">CONCODRAFT_7430</name>
</gene>
<sequence>MTRVLRSAAKKCQSKEDISSKLNISKNSKIIKRRTKKVIETKNEDIQQSDIWNINSILSNIFAYTDHKDLVEFSTVCKKWNHVSNPIIYKAIKLSRSLDIIKQVHDKRLNIAGKVDADVVECISNNAKHAHFVNKLNFNYKLEPRRAIEVFETFRFVSNLSISNYVMSQDQFLGMIIPLKQIQELTLSSLSIKRIIYKRLYKEVIQLPASLKKLKLDHISLIDNPELFVKTINSHNSLMEFSYLSGYDSEFLEPFYKPYSSLINFEYTNQQQQSPQFLINIFEQNPQIAILKLNLNCWSSELTSYISSHLSNLEELSLSEYEHYHQEYTDLFLNFSQPTKIKILNLEWSRMSNCTLDSILLNCPHLEELALNRFYNYQRPNSEIFINLSKYTRLKKLNINCENL</sequence>
<accession>A0A137P4U3</accession>
<dbReference type="SUPFAM" id="SSF81383">
    <property type="entry name" value="F-box domain"/>
    <property type="match status" value="1"/>
</dbReference>
<evidence type="ECO:0000313" key="2">
    <source>
        <dbReference type="EMBL" id="KXN70037.1"/>
    </source>
</evidence>
<dbReference type="InterPro" id="IPR036047">
    <property type="entry name" value="F-box-like_dom_sf"/>
</dbReference>
<evidence type="ECO:0000259" key="1">
    <source>
        <dbReference type="Pfam" id="PF12937"/>
    </source>
</evidence>
<dbReference type="EMBL" id="KQ964514">
    <property type="protein sequence ID" value="KXN70037.1"/>
    <property type="molecule type" value="Genomic_DNA"/>
</dbReference>
<feature type="domain" description="F-box" evidence="1">
    <location>
        <begin position="56"/>
        <end position="92"/>
    </location>
</feature>